<evidence type="ECO:0000313" key="2">
    <source>
        <dbReference type="EMBL" id="MBE7939503.1"/>
    </source>
</evidence>
<feature type="transmembrane region" description="Helical" evidence="1">
    <location>
        <begin position="112"/>
        <end position="131"/>
    </location>
</feature>
<feature type="transmembrane region" description="Helical" evidence="1">
    <location>
        <begin position="320"/>
        <end position="340"/>
    </location>
</feature>
<reference evidence="2 3" key="1">
    <citation type="submission" date="2020-10" db="EMBL/GenBank/DDBJ databases">
        <title>Draft genome of Ramlibacter aquaticus LMG 30558.</title>
        <authorList>
            <person name="Props R."/>
        </authorList>
    </citation>
    <scope>NUCLEOTIDE SEQUENCE [LARGE SCALE GENOMIC DNA]</scope>
    <source>
        <strain evidence="2 3">LMG 30558</strain>
    </source>
</reference>
<keyword evidence="1" id="KW-1133">Transmembrane helix</keyword>
<proteinExistence type="predicted"/>
<dbReference type="EMBL" id="JADDOJ010000006">
    <property type="protein sequence ID" value="MBE7939503.1"/>
    <property type="molecule type" value="Genomic_DNA"/>
</dbReference>
<evidence type="ECO:0000256" key="1">
    <source>
        <dbReference type="SAM" id="Phobius"/>
    </source>
</evidence>
<evidence type="ECO:0008006" key="4">
    <source>
        <dbReference type="Google" id="ProtNLM"/>
    </source>
</evidence>
<comment type="caution">
    <text evidence="2">The sequence shown here is derived from an EMBL/GenBank/DDBJ whole genome shotgun (WGS) entry which is preliminary data.</text>
</comment>
<sequence>MAAAVPLLLVLGVFGGLLRAGVGLAQGGLAARAAVSHGMLMASVFFGAVIGLERAVALRRPLAWAVPAAALAGGLALAAGWAWGGALLLVLGSCACVAVHAGLLARERVPHIALLGVGALAWLAGNLVQALQPGDTAALAFWFSFLVLTVTAERLEMTRLTRRRAGALGALAALVAVLLAGAGGTLVDGRAGIAFGAALVALAGWLLRHDVARRTVRAAGLPRYMALCLLAGYAWLAVGGTAWALWSAGSLAWRDAALHALGLGFLVSMVLAHAPVILPAVARLKVAFGPGFYLPWGLLHAGLAWRLAGPLGSAAARSQGALANAAALALFALTLAAAHWRWRRQHPA</sequence>
<name>A0ABR9SAY1_9BURK</name>
<accession>A0ABR9SAY1</accession>
<feature type="transmembrane region" description="Helical" evidence="1">
    <location>
        <begin position="87"/>
        <end position="105"/>
    </location>
</feature>
<feature type="transmembrane region" description="Helical" evidence="1">
    <location>
        <begin position="290"/>
        <end position="308"/>
    </location>
</feature>
<feature type="transmembrane region" description="Helical" evidence="1">
    <location>
        <begin position="258"/>
        <end position="278"/>
    </location>
</feature>
<feature type="transmembrane region" description="Helical" evidence="1">
    <location>
        <begin position="137"/>
        <end position="155"/>
    </location>
</feature>
<feature type="transmembrane region" description="Helical" evidence="1">
    <location>
        <begin position="224"/>
        <end position="246"/>
    </location>
</feature>
<gene>
    <name evidence="2" type="ORF">IM725_02815</name>
</gene>
<evidence type="ECO:0000313" key="3">
    <source>
        <dbReference type="Proteomes" id="UP000715965"/>
    </source>
</evidence>
<feature type="transmembrane region" description="Helical" evidence="1">
    <location>
        <begin position="167"/>
        <end position="187"/>
    </location>
</feature>
<feature type="transmembrane region" description="Helical" evidence="1">
    <location>
        <begin position="193"/>
        <end position="212"/>
    </location>
</feature>
<keyword evidence="1" id="KW-0472">Membrane</keyword>
<keyword evidence="1" id="KW-0812">Transmembrane</keyword>
<protein>
    <recommendedName>
        <fullName evidence="4">NnrS family protein</fullName>
    </recommendedName>
</protein>
<organism evidence="2 3">
    <name type="scientific">Ramlibacter aquaticus</name>
    <dbReference type="NCBI Taxonomy" id="2780094"/>
    <lineage>
        <taxon>Bacteria</taxon>
        <taxon>Pseudomonadati</taxon>
        <taxon>Pseudomonadota</taxon>
        <taxon>Betaproteobacteria</taxon>
        <taxon>Burkholderiales</taxon>
        <taxon>Comamonadaceae</taxon>
        <taxon>Ramlibacter</taxon>
    </lineage>
</organism>
<feature type="transmembrane region" description="Helical" evidence="1">
    <location>
        <begin position="62"/>
        <end position="81"/>
    </location>
</feature>
<dbReference type="Proteomes" id="UP000715965">
    <property type="component" value="Unassembled WGS sequence"/>
</dbReference>
<feature type="transmembrane region" description="Helical" evidence="1">
    <location>
        <begin position="29"/>
        <end position="50"/>
    </location>
</feature>
<keyword evidence="3" id="KW-1185">Reference proteome</keyword>